<dbReference type="RefSeq" id="WP_168884620.1">
    <property type="nucleotide sequence ID" value="NZ_JABAIL010000008.1"/>
</dbReference>
<accession>A0A7X8SPC3</accession>
<reference evidence="1 2" key="1">
    <citation type="submission" date="2020-04" db="EMBL/GenBank/DDBJ databases">
        <title>Flammeovirga sp. SR4, a novel species isolated from seawater.</title>
        <authorList>
            <person name="Wang X."/>
        </authorList>
    </citation>
    <scope>NUCLEOTIDE SEQUENCE [LARGE SCALE GENOMIC DNA]</scope>
    <source>
        <strain evidence="1 2">SR4</strain>
    </source>
</reference>
<gene>
    <name evidence="1" type="ORF">HGP29_22120</name>
</gene>
<dbReference type="AlphaFoldDB" id="A0A7X8SPC3"/>
<evidence type="ECO:0000313" key="1">
    <source>
        <dbReference type="EMBL" id="NLR93914.1"/>
    </source>
</evidence>
<dbReference type="EMBL" id="JABAIL010000008">
    <property type="protein sequence ID" value="NLR93914.1"/>
    <property type="molecule type" value="Genomic_DNA"/>
</dbReference>
<comment type="caution">
    <text evidence="1">The sequence shown here is derived from an EMBL/GenBank/DDBJ whole genome shotgun (WGS) entry which is preliminary data.</text>
</comment>
<name>A0A7X8SPC3_9BACT</name>
<evidence type="ECO:0000313" key="2">
    <source>
        <dbReference type="Proteomes" id="UP000585050"/>
    </source>
</evidence>
<protein>
    <submittedName>
        <fullName evidence="1">Uncharacterized protein</fullName>
    </submittedName>
</protein>
<keyword evidence="2" id="KW-1185">Reference proteome</keyword>
<dbReference type="Proteomes" id="UP000585050">
    <property type="component" value="Unassembled WGS sequence"/>
</dbReference>
<organism evidence="1 2">
    <name type="scientific">Flammeovirga agarivorans</name>
    <dbReference type="NCBI Taxonomy" id="2726742"/>
    <lineage>
        <taxon>Bacteria</taxon>
        <taxon>Pseudomonadati</taxon>
        <taxon>Bacteroidota</taxon>
        <taxon>Cytophagia</taxon>
        <taxon>Cytophagales</taxon>
        <taxon>Flammeovirgaceae</taxon>
        <taxon>Flammeovirga</taxon>
    </lineage>
</organism>
<proteinExistence type="predicted"/>
<sequence>MENSIALLKIDHHGADIYKLGGKTEGEIASEHPYDPEHIHWHLHNKKVKNGKNINEDTAFFKDIINDLQGFKGLVVASHGTGKANEGDVFIKYLEDHHKGLHQLVISKVETDEHETEKQLLAKVDEAALLDHLRK</sequence>